<dbReference type="RefSeq" id="WP_028528452.1">
    <property type="nucleotide sequence ID" value="NZ_CABLBR010000011.1"/>
</dbReference>
<evidence type="ECO:0000313" key="3">
    <source>
        <dbReference type="EMBL" id="UWP57955.1"/>
    </source>
</evidence>
<dbReference type="EMBL" id="CP102290">
    <property type="protein sequence ID" value="UWP57955.1"/>
    <property type="molecule type" value="Genomic_DNA"/>
</dbReference>
<proteinExistence type="predicted"/>
<dbReference type="Gene3D" id="1.10.10.2840">
    <property type="entry name" value="PucR C-terminal helix-turn-helix domain"/>
    <property type="match status" value="1"/>
</dbReference>
<gene>
    <name evidence="3" type="ORF">NQ502_11155</name>
</gene>
<dbReference type="InterPro" id="IPR008599">
    <property type="entry name" value="Diacid_rec"/>
</dbReference>
<accession>A0ABY5VBT0</accession>
<reference evidence="3" key="1">
    <citation type="journal article" date="2022" name="Cell">
        <title>Design, construction, and in vivo augmentation of a complex gut microbiome.</title>
        <authorList>
            <person name="Cheng A.G."/>
            <person name="Ho P.Y."/>
            <person name="Aranda-Diaz A."/>
            <person name="Jain S."/>
            <person name="Yu F.B."/>
            <person name="Meng X."/>
            <person name="Wang M."/>
            <person name="Iakiviak M."/>
            <person name="Nagashima K."/>
            <person name="Zhao A."/>
            <person name="Murugkar P."/>
            <person name="Patil A."/>
            <person name="Atabakhsh K."/>
            <person name="Weakley A."/>
            <person name="Yan J."/>
            <person name="Brumbaugh A.R."/>
            <person name="Higginbottom S."/>
            <person name="Dimas A."/>
            <person name="Shiver A.L."/>
            <person name="Deutschbauer A."/>
            <person name="Neff N."/>
            <person name="Sonnenburg J.L."/>
            <person name="Huang K.C."/>
            <person name="Fischbach M.A."/>
        </authorList>
    </citation>
    <scope>NUCLEOTIDE SEQUENCE</scope>
    <source>
        <strain evidence="3">DSM 19829</strain>
    </source>
</reference>
<organism evidence="3 4">
    <name type="scientific">Ruminococcus gauvreauii</name>
    <dbReference type="NCBI Taxonomy" id="438033"/>
    <lineage>
        <taxon>Bacteria</taxon>
        <taxon>Bacillati</taxon>
        <taxon>Bacillota</taxon>
        <taxon>Clostridia</taxon>
        <taxon>Eubacteriales</taxon>
        <taxon>Oscillospiraceae</taxon>
        <taxon>Ruminococcus</taxon>
    </lineage>
</organism>
<evidence type="ECO:0000259" key="2">
    <source>
        <dbReference type="Pfam" id="PF13556"/>
    </source>
</evidence>
<keyword evidence="4" id="KW-1185">Reference proteome</keyword>
<evidence type="ECO:0000313" key="4">
    <source>
        <dbReference type="Proteomes" id="UP001060164"/>
    </source>
</evidence>
<dbReference type="Pfam" id="PF13556">
    <property type="entry name" value="HTH_30"/>
    <property type="match status" value="1"/>
</dbReference>
<dbReference type="InterPro" id="IPR042070">
    <property type="entry name" value="PucR_C-HTH_sf"/>
</dbReference>
<protein>
    <submittedName>
        <fullName evidence="3">Helix-turn-helix domain-containing protein</fullName>
    </submittedName>
</protein>
<dbReference type="Proteomes" id="UP001060164">
    <property type="component" value="Chromosome"/>
</dbReference>
<name>A0ABY5VBT0_9FIRM</name>
<evidence type="ECO:0000259" key="1">
    <source>
        <dbReference type="Pfam" id="PF05651"/>
    </source>
</evidence>
<feature type="domain" description="PucR C-terminal helix-turn-helix" evidence="2">
    <location>
        <begin position="314"/>
        <end position="362"/>
    </location>
</feature>
<dbReference type="Pfam" id="PF05651">
    <property type="entry name" value="Diacid_rec"/>
    <property type="match status" value="1"/>
</dbReference>
<sequence length="376" mass="44249">MLEKEFAQRFIEKISEYTDLKFMVFNTEGIIIAATEKERVGVFHEASYNMITQGLPYITVHPEDVKKYLGVKNGVDMIIMNNNRIVGGIGITGIPEEVMDIITMAKITIEAMLEHEVYKEEMDQKNNERDEFCSLLLKSDSKDTDKIHLMARHQMIDPGIPRFAIIFEVIDEDCSRQNVLDILYSSPGFTQQDIAFISKRQEIVLFKSMDKPLNQLFTEYKNHIRDFLIPVYEKLLKKQIPCQYYIGSMQNKLENYKFSYRHCTWLRDYENPRCYFYDYMNEYIQSQIPALEMYGVFNSLGDLMSDSLRQDFVEIITALNSCNYNLVESSRSLHIHKNTLIFHLNKIKELYNINPLQDGEDRAFTDYLCRYLKSKK</sequence>
<dbReference type="InterPro" id="IPR025736">
    <property type="entry name" value="PucR_C-HTH_dom"/>
</dbReference>
<feature type="domain" description="Putative sugar diacid recognition" evidence="1">
    <location>
        <begin position="2"/>
        <end position="134"/>
    </location>
</feature>